<feature type="repeat" description="ANK" evidence="1">
    <location>
        <begin position="139"/>
        <end position="171"/>
    </location>
</feature>
<reference evidence="2 3" key="1">
    <citation type="submission" date="2022-10" db="EMBL/GenBank/DDBJ databases">
        <title>High-quality genome sequences of two octocoral-associated bacteria, Endozoicomonas euniceicola EF212 and Endozoicomonas gorgoniicola PS125.</title>
        <authorList>
            <person name="Chiou Y.-J."/>
            <person name="Chen Y.-H."/>
        </authorList>
    </citation>
    <scope>NUCLEOTIDE SEQUENCE [LARGE SCALE GENOMIC DNA]</scope>
    <source>
        <strain evidence="2 3">PS125</strain>
    </source>
</reference>
<dbReference type="EMBL" id="JAPFCC010000001">
    <property type="protein sequence ID" value="MCW7551607.1"/>
    <property type="molecule type" value="Genomic_DNA"/>
</dbReference>
<accession>A0ABT3MQH3</accession>
<gene>
    <name evidence="2" type="ORF">NX722_02895</name>
</gene>
<sequence length="196" mass="22423">MKKIIGKYKLTKALGRKVEEKIYSQIFSEMASGYIRNGLWAKAIQSADGDIEKQIARYIKFRFQSLTDDIEITKQLNQYPSFRSIFSGNNNNLISYDNGNIHDFISKASKYNDIEQIIYLTKKMAAHEIVEKINTPDDLDDYPIHIAARNGSEEVLLWLIENGANLNMTNCWNLTALQVAEKANQLSIVEILEARV</sequence>
<name>A0ABT3MQH3_9GAMM</name>
<organism evidence="2 3">
    <name type="scientific">Endozoicomonas gorgoniicola</name>
    <dbReference type="NCBI Taxonomy" id="1234144"/>
    <lineage>
        <taxon>Bacteria</taxon>
        <taxon>Pseudomonadati</taxon>
        <taxon>Pseudomonadota</taxon>
        <taxon>Gammaproteobacteria</taxon>
        <taxon>Oceanospirillales</taxon>
        <taxon>Endozoicomonadaceae</taxon>
        <taxon>Endozoicomonas</taxon>
    </lineage>
</organism>
<keyword evidence="3" id="KW-1185">Reference proteome</keyword>
<evidence type="ECO:0000313" key="2">
    <source>
        <dbReference type="EMBL" id="MCW7551607.1"/>
    </source>
</evidence>
<proteinExistence type="predicted"/>
<evidence type="ECO:0000313" key="3">
    <source>
        <dbReference type="Proteomes" id="UP001209854"/>
    </source>
</evidence>
<keyword evidence="1" id="KW-0040">ANK repeat</keyword>
<dbReference type="InterPro" id="IPR036770">
    <property type="entry name" value="Ankyrin_rpt-contain_sf"/>
</dbReference>
<dbReference type="SUPFAM" id="SSF48403">
    <property type="entry name" value="Ankyrin repeat"/>
    <property type="match status" value="1"/>
</dbReference>
<comment type="caution">
    <text evidence="2">The sequence shown here is derived from an EMBL/GenBank/DDBJ whole genome shotgun (WGS) entry which is preliminary data.</text>
</comment>
<dbReference type="RefSeq" id="WP_262566646.1">
    <property type="nucleotide sequence ID" value="NZ_JAPFCC010000001.1"/>
</dbReference>
<dbReference type="PROSITE" id="PS50088">
    <property type="entry name" value="ANK_REPEAT"/>
    <property type="match status" value="1"/>
</dbReference>
<dbReference type="Pfam" id="PF12796">
    <property type="entry name" value="Ank_2"/>
    <property type="match status" value="1"/>
</dbReference>
<protein>
    <submittedName>
        <fullName evidence="2">Ankyrin repeat domain-containing protein</fullName>
    </submittedName>
</protein>
<dbReference type="InterPro" id="IPR002110">
    <property type="entry name" value="Ankyrin_rpt"/>
</dbReference>
<dbReference type="Proteomes" id="UP001209854">
    <property type="component" value="Unassembled WGS sequence"/>
</dbReference>
<evidence type="ECO:0000256" key="1">
    <source>
        <dbReference type="PROSITE-ProRule" id="PRU00023"/>
    </source>
</evidence>
<dbReference type="Gene3D" id="1.25.40.20">
    <property type="entry name" value="Ankyrin repeat-containing domain"/>
    <property type="match status" value="1"/>
</dbReference>
<dbReference type="SMART" id="SM00248">
    <property type="entry name" value="ANK"/>
    <property type="match status" value="1"/>
</dbReference>
<dbReference type="PROSITE" id="PS50297">
    <property type="entry name" value="ANK_REP_REGION"/>
    <property type="match status" value="1"/>
</dbReference>